<dbReference type="PANTHER" id="PTHR23155">
    <property type="entry name" value="DISEASE RESISTANCE PROTEIN RP"/>
    <property type="match status" value="1"/>
</dbReference>
<dbReference type="EMBL" id="AYRZ02000011">
    <property type="protein sequence ID" value="PHT68605.1"/>
    <property type="molecule type" value="Genomic_DNA"/>
</dbReference>
<keyword evidence="5" id="KW-0067">ATP-binding</keyword>
<keyword evidence="6 8" id="KW-0175">Coiled coil</keyword>
<evidence type="ECO:0000313" key="11">
    <source>
        <dbReference type="EMBL" id="PHT68605.1"/>
    </source>
</evidence>
<dbReference type="InterPro" id="IPR044974">
    <property type="entry name" value="Disease_R_plants"/>
</dbReference>
<evidence type="ECO:0000259" key="9">
    <source>
        <dbReference type="Pfam" id="PF00931"/>
    </source>
</evidence>
<feature type="coiled-coil region" evidence="8">
    <location>
        <begin position="6"/>
        <end position="60"/>
    </location>
</feature>
<evidence type="ECO:0000256" key="2">
    <source>
        <dbReference type="ARBA" id="ARBA00008894"/>
    </source>
</evidence>
<evidence type="ECO:0000256" key="1">
    <source>
        <dbReference type="ARBA" id="ARBA00004170"/>
    </source>
</evidence>
<dbReference type="Proteomes" id="UP000222542">
    <property type="component" value="Unassembled WGS sequence"/>
</dbReference>
<dbReference type="Pfam" id="PF23559">
    <property type="entry name" value="WHD_DRP"/>
    <property type="match status" value="1"/>
</dbReference>
<keyword evidence="4" id="KW-0611">Plant defense</keyword>
<evidence type="ECO:0000256" key="6">
    <source>
        <dbReference type="ARBA" id="ARBA00023054"/>
    </source>
</evidence>
<dbReference type="Pfam" id="PF00931">
    <property type="entry name" value="NB-ARC"/>
    <property type="match status" value="1"/>
</dbReference>
<dbReference type="AlphaFoldDB" id="A0A2G2YFV3"/>
<dbReference type="GO" id="GO:0043531">
    <property type="term" value="F:ADP binding"/>
    <property type="evidence" value="ECO:0007669"/>
    <property type="project" value="InterPro"/>
</dbReference>
<dbReference type="Gramene" id="PHT68605">
    <property type="protein sequence ID" value="PHT68605"/>
    <property type="gene ID" value="T459_28092"/>
</dbReference>
<dbReference type="GO" id="GO:0006952">
    <property type="term" value="P:defense response"/>
    <property type="evidence" value="ECO:0007669"/>
    <property type="project" value="InterPro"/>
</dbReference>
<feature type="domain" description="Disease resistance protein winged helix" evidence="10">
    <location>
        <begin position="207"/>
        <end position="271"/>
    </location>
</feature>
<organism evidence="11 12">
    <name type="scientific">Capsicum annuum</name>
    <name type="common">Capsicum pepper</name>
    <dbReference type="NCBI Taxonomy" id="4072"/>
    <lineage>
        <taxon>Eukaryota</taxon>
        <taxon>Viridiplantae</taxon>
        <taxon>Streptophyta</taxon>
        <taxon>Embryophyta</taxon>
        <taxon>Tracheophyta</taxon>
        <taxon>Spermatophyta</taxon>
        <taxon>Magnoliopsida</taxon>
        <taxon>eudicotyledons</taxon>
        <taxon>Gunneridae</taxon>
        <taxon>Pentapetalae</taxon>
        <taxon>asterids</taxon>
        <taxon>lamiids</taxon>
        <taxon>Solanales</taxon>
        <taxon>Solanaceae</taxon>
        <taxon>Solanoideae</taxon>
        <taxon>Capsiceae</taxon>
        <taxon>Capsicum</taxon>
    </lineage>
</organism>
<dbReference type="GO" id="GO:0016020">
    <property type="term" value="C:membrane"/>
    <property type="evidence" value="ECO:0007669"/>
    <property type="project" value="UniProtKB-SubCell"/>
</dbReference>
<keyword evidence="3" id="KW-0547">Nucleotide-binding</keyword>
<dbReference type="STRING" id="4072.A0A2G2YFV3"/>
<dbReference type="PANTHER" id="PTHR23155:SF1221">
    <property type="entry name" value="OS11G0481150 PROTEIN"/>
    <property type="match status" value="1"/>
</dbReference>
<keyword evidence="12" id="KW-1185">Reference proteome</keyword>
<protein>
    <submittedName>
        <fullName evidence="11">Uncharacterized protein</fullName>
    </submittedName>
</protein>
<comment type="caution">
    <text evidence="11">The sequence shown here is derived from an EMBL/GenBank/DDBJ whole genome shotgun (WGS) entry which is preliminary data.</text>
</comment>
<reference evidence="11 12" key="2">
    <citation type="journal article" date="2017" name="Genome Biol.">
        <title>New reference genome sequences of hot pepper reveal the massive evolution of plant disease-resistance genes by retroduplication.</title>
        <authorList>
            <person name="Kim S."/>
            <person name="Park J."/>
            <person name="Yeom S.I."/>
            <person name="Kim Y.M."/>
            <person name="Seo E."/>
            <person name="Kim K.T."/>
            <person name="Kim M.S."/>
            <person name="Lee J.M."/>
            <person name="Cheong K."/>
            <person name="Shin H.S."/>
            <person name="Kim S.B."/>
            <person name="Han K."/>
            <person name="Lee J."/>
            <person name="Park M."/>
            <person name="Lee H.A."/>
            <person name="Lee H.Y."/>
            <person name="Lee Y."/>
            <person name="Oh S."/>
            <person name="Lee J.H."/>
            <person name="Choi E."/>
            <person name="Choi E."/>
            <person name="Lee S.E."/>
            <person name="Jeon J."/>
            <person name="Kim H."/>
            <person name="Choi G."/>
            <person name="Song H."/>
            <person name="Lee J."/>
            <person name="Lee S.C."/>
            <person name="Kwon J.K."/>
            <person name="Lee H.Y."/>
            <person name="Koo N."/>
            <person name="Hong Y."/>
            <person name="Kim R.W."/>
            <person name="Kang W.H."/>
            <person name="Huh J.H."/>
            <person name="Kang B.C."/>
            <person name="Yang T.J."/>
            <person name="Lee Y.H."/>
            <person name="Bennetzen J.L."/>
            <person name="Choi D."/>
        </authorList>
    </citation>
    <scope>NUCLEOTIDE SEQUENCE [LARGE SCALE GENOMIC DNA]</scope>
    <source>
        <strain evidence="12">cv. CM334</strain>
    </source>
</reference>
<feature type="domain" description="NB-ARC" evidence="9">
    <location>
        <begin position="40"/>
        <end position="155"/>
    </location>
</feature>
<evidence type="ECO:0000256" key="8">
    <source>
        <dbReference type="SAM" id="Coils"/>
    </source>
</evidence>
<sequence>MEEVNYEALRLKVEVQLQNLAETSNQQVNVLNLCLSDEFLLSIKEKLEDTSETLEVLETQIGRLGLKEHFYSVKLKRSLKDKKFLIVLDDIWDDNYNEWDDLSNLFVQGEIGSKIIVTTCKESVVLMMGCGAINLGTLFDEVSWAVFKRHSLENRDPKEHPELEEVGKQIAHGCKGLPLALKALSSLLLSYSDLPAPLKQCFAYCAIFPKDLFCNVQVIHLWIANGLVQQFHSGNQYFLDLRSRSLFEWVPESSKRDIEKFLMHDLVNDFAQMSSSELCISLEENEGSHKLKQSRHMSYSMVEDSICVFYNIETLLVSSCDDLEELSLQMEKLINLCHLDISNTSRLKTPLSELVEKPACASRRQVSFRWSRREALKANTGEKNLVEKDFDKAQRLFGKGKVSEVSYSSQDYGEVVESLSDSTTFEQVEKPACASGSQVSSSGRDGIRMEDLCERHNLYGCLSILELENVIDRREVPKANMRDKKLLGSIGVNEKWRDKS</sequence>
<comment type="subcellular location">
    <subcellularLocation>
        <location evidence="1">Membrane</location>
        <topology evidence="1">Peripheral membrane protein</topology>
    </subcellularLocation>
</comment>
<evidence type="ECO:0000256" key="3">
    <source>
        <dbReference type="ARBA" id="ARBA00022741"/>
    </source>
</evidence>
<evidence type="ECO:0000256" key="7">
    <source>
        <dbReference type="ARBA" id="ARBA00023136"/>
    </source>
</evidence>
<dbReference type="Gene3D" id="3.40.50.300">
    <property type="entry name" value="P-loop containing nucleotide triphosphate hydrolases"/>
    <property type="match status" value="1"/>
</dbReference>
<proteinExistence type="inferred from homology"/>
<keyword evidence="7" id="KW-0472">Membrane</keyword>
<evidence type="ECO:0000256" key="4">
    <source>
        <dbReference type="ARBA" id="ARBA00022821"/>
    </source>
</evidence>
<evidence type="ECO:0000256" key="5">
    <source>
        <dbReference type="ARBA" id="ARBA00022840"/>
    </source>
</evidence>
<dbReference type="InterPro" id="IPR036388">
    <property type="entry name" value="WH-like_DNA-bd_sf"/>
</dbReference>
<dbReference type="PRINTS" id="PR00364">
    <property type="entry name" value="DISEASERSIST"/>
</dbReference>
<dbReference type="Gene3D" id="1.10.10.10">
    <property type="entry name" value="Winged helix-like DNA-binding domain superfamily/Winged helix DNA-binding domain"/>
    <property type="match status" value="1"/>
</dbReference>
<dbReference type="InterPro" id="IPR027417">
    <property type="entry name" value="P-loop_NTPase"/>
</dbReference>
<dbReference type="GO" id="GO:0005524">
    <property type="term" value="F:ATP binding"/>
    <property type="evidence" value="ECO:0007669"/>
    <property type="project" value="UniProtKB-KW"/>
</dbReference>
<evidence type="ECO:0000259" key="10">
    <source>
        <dbReference type="Pfam" id="PF23559"/>
    </source>
</evidence>
<evidence type="ECO:0000313" key="12">
    <source>
        <dbReference type="Proteomes" id="UP000222542"/>
    </source>
</evidence>
<comment type="similarity">
    <text evidence="2">Belongs to the disease resistance NB-LRR family.</text>
</comment>
<name>A0A2G2YFV3_CAPAN</name>
<dbReference type="SUPFAM" id="SSF52540">
    <property type="entry name" value="P-loop containing nucleoside triphosphate hydrolases"/>
    <property type="match status" value="1"/>
</dbReference>
<gene>
    <name evidence="11" type="ORF">T459_28092</name>
</gene>
<accession>A0A2G2YFV3</accession>
<dbReference type="InterPro" id="IPR058922">
    <property type="entry name" value="WHD_DRP"/>
</dbReference>
<dbReference type="InterPro" id="IPR002182">
    <property type="entry name" value="NB-ARC"/>
</dbReference>
<reference evidence="11 12" key="1">
    <citation type="journal article" date="2014" name="Nat. Genet.">
        <title>Genome sequence of the hot pepper provides insights into the evolution of pungency in Capsicum species.</title>
        <authorList>
            <person name="Kim S."/>
            <person name="Park M."/>
            <person name="Yeom S.I."/>
            <person name="Kim Y.M."/>
            <person name="Lee J.M."/>
            <person name="Lee H.A."/>
            <person name="Seo E."/>
            <person name="Choi J."/>
            <person name="Cheong K."/>
            <person name="Kim K.T."/>
            <person name="Jung K."/>
            <person name="Lee G.W."/>
            <person name="Oh S.K."/>
            <person name="Bae C."/>
            <person name="Kim S.B."/>
            <person name="Lee H.Y."/>
            <person name="Kim S.Y."/>
            <person name="Kim M.S."/>
            <person name="Kang B.C."/>
            <person name="Jo Y.D."/>
            <person name="Yang H.B."/>
            <person name="Jeong H.J."/>
            <person name="Kang W.H."/>
            <person name="Kwon J.K."/>
            <person name="Shin C."/>
            <person name="Lim J.Y."/>
            <person name="Park J.H."/>
            <person name="Huh J.H."/>
            <person name="Kim J.S."/>
            <person name="Kim B.D."/>
            <person name="Cohen O."/>
            <person name="Paran I."/>
            <person name="Suh M.C."/>
            <person name="Lee S.B."/>
            <person name="Kim Y.K."/>
            <person name="Shin Y."/>
            <person name="Noh S.J."/>
            <person name="Park J."/>
            <person name="Seo Y.S."/>
            <person name="Kwon S.Y."/>
            <person name="Kim H.A."/>
            <person name="Park J.M."/>
            <person name="Kim H.J."/>
            <person name="Choi S.B."/>
            <person name="Bosland P.W."/>
            <person name="Reeves G."/>
            <person name="Jo S.H."/>
            <person name="Lee B.W."/>
            <person name="Cho H.T."/>
            <person name="Choi H.S."/>
            <person name="Lee M.S."/>
            <person name="Yu Y."/>
            <person name="Do Choi Y."/>
            <person name="Park B.S."/>
            <person name="van Deynze A."/>
            <person name="Ashrafi H."/>
            <person name="Hill T."/>
            <person name="Kim W.T."/>
            <person name="Pai H.S."/>
            <person name="Ahn H.K."/>
            <person name="Yeam I."/>
            <person name="Giovannoni J.J."/>
            <person name="Rose J.K."/>
            <person name="Sorensen I."/>
            <person name="Lee S.J."/>
            <person name="Kim R.W."/>
            <person name="Choi I.Y."/>
            <person name="Choi B.S."/>
            <person name="Lim J.S."/>
            <person name="Lee Y.H."/>
            <person name="Choi D."/>
        </authorList>
    </citation>
    <scope>NUCLEOTIDE SEQUENCE [LARGE SCALE GENOMIC DNA]</scope>
    <source>
        <strain evidence="12">cv. CM334</strain>
    </source>
</reference>